<dbReference type="Pfam" id="PF17917">
    <property type="entry name" value="RT_RNaseH"/>
    <property type="match status" value="1"/>
</dbReference>
<name>A0A1M2VP04_TRAPU</name>
<dbReference type="GO" id="GO:0003723">
    <property type="term" value="F:RNA binding"/>
    <property type="evidence" value="ECO:0007669"/>
    <property type="project" value="UniProtKB-KW"/>
</dbReference>
<dbReference type="InterPro" id="IPR012337">
    <property type="entry name" value="RNaseH-like_sf"/>
</dbReference>
<dbReference type="OMA" id="HEDSIAM"/>
<dbReference type="InterPro" id="IPR050951">
    <property type="entry name" value="Retrovirus_Pol_polyprotein"/>
</dbReference>
<feature type="domain" description="Integrase catalytic" evidence="8">
    <location>
        <begin position="328"/>
        <end position="499"/>
    </location>
</feature>
<keyword evidence="1" id="KW-0808">Transferase</keyword>
<keyword evidence="4" id="KW-0255">Endonuclease</keyword>
<dbReference type="CDD" id="cd09274">
    <property type="entry name" value="RNase_HI_RT_Ty3"/>
    <property type="match status" value="1"/>
</dbReference>
<dbReference type="Pfam" id="PF17921">
    <property type="entry name" value="Integrase_H2C2"/>
    <property type="match status" value="1"/>
</dbReference>
<dbReference type="PANTHER" id="PTHR37984">
    <property type="entry name" value="PROTEIN CBG26694"/>
    <property type="match status" value="1"/>
</dbReference>
<dbReference type="GO" id="GO:0016787">
    <property type="term" value="F:hydrolase activity"/>
    <property type="evidence" value="ECO:0007669"/>
    <property type="project" value="UniProtKB-KW"/>
</dbReference>
<organism evidence="9 10">
    <name type="scientific">Trametes pubescens</name>
    <name type="common">White-rot fungus</name>
    <dbReference type="NCBI Taxonomy" id="154538"/>
    <lineage>
        <taxon>Eukaryota</taxon>
        <taxon>Fungi</taxon>
        <taxon>Dikarya</taxon>
        <taxon>Basidiomycota</taxon>
        <taxon>Agaricomycotina</taxon>
        <taxon>Agaricomycetes</taxon>
        <taxon>Polyporales</taxon>
        <taxon>Polyporaceae</taxon>
        <taxon>Trametes</taxon>
    </lineage>
</organism>
<dbReference type="AlphaFoldDB" id="A0A1M2VP04"/>
<evidence type="ECO:0000256" key="2">
    <source>
        <dbReference type="ARBA" id="ARBA00022695"/>
    </source>
</evidence>
<dbReference type="InterPro" id="IPR041588">
    <property type="entry name" value="Integrase_H2C2"/>
</dbReference>
<dbReference type="GO" id="GO:0015074">
    <property type="term" value="P:DNA integration"/>
    <property type="evidence" value="ECO:0007669"/>
    <property type="project" value="InterPro"/>
</dbReference>
<keyword evidence="7" id="KW-0695">RNA-directed DNA polymerase</keyword>
<reference evidence="9 10" key="1">
    <citation type="submission" date="2016-10" db="EMBL/GenBank/DDBJ databases">
        <title>Genome sequence of the basidiomycete white-rot fungus Trametes pubescens.</title>
        <authorList>
            <person name="Makela M.R."/>
            <person name="Granchi Z."/>
            <person name="Peng M."/>
            <person name="De Vries R.P."/>
            <person name="Grigoriev I."/>
            <person name="Riley R."/>
            <person name="Hilden K."/>
        </authorList>
    </citation>
    <scope>NUCLEOTIDE SEQUENCE [LARGE SCALE GENOMIC DNA]</scope>
    <source>
        <strain evidence="9 10">FBCC735</strain>
    </source>
</reference>
<evidence type="ECO:0000256" key="7">
    <source>
        <dbReference type="ARBA" id="ARBA00022918"/>
    </source>
</evidence>
<keyword evidence="2" id="KW-0548">Nucleotidyltransferase</keyword>
<dbReference type="Gene3D" id="3.30.420.10">
    <property type="entry name" value="Ribonuclease H-like superfamily/Ribonuclease H"/>
    <property type="match status" value="1"/>
</dbReference>
<dbReference type="GO" id="GO:0005634">
    <property type="term" value="C:nucleus"/>
    <property type="evidence" value="ECO:0007669"/>
    <property type="project" value="UniProtKB-ARBA"/>
</dbReference>
<dbReference type="OrthoDB" id="3158924at2759"/>
<dbReference type="GO" id="GO:0003964">
    <property type="term" value="F:RNA-directed DNA polymerase activity"/>
    <property type="evidence" value="ECO:0007669"/>
    <property type="project" value="UniProtKB-KW"/>
</dbReference>
<dbReference type="InterPro" id="IPR041373">
    <property type="entry name" value="RT_RNaseH"/>
</dbReference>
<dbReference type="InterPro" id="IPR043502">
    <property type="entry name" value="DNA/RNA_pol_sf"/>
</dbReference>
<dbReference type="InterPro" id="IPR036397">
    <property type="entry name" value="RNaseH_sf"/>
</dbReference>
<evidence type="ECO:0000256" key="6">
    <source>
        <dbReference type="ARBA" id="ARBA00022884"/>
    </source>
</evidence>
<dbReference type="EMBL" id="MNAD01000935">
    <property type="protein sequence ID" value="OJT09339.1"/>
    <property type="molecule type" value="Genomic_DNA"/>
</dbReference>
<dbReference type="PROSITE" id="PS50994">
    <property type="entry name" value="INTEGRASE"/>
    <property type="match status" value="1"/>
</dbReference>
<comment type="caution">
    <text evidence="9">The sequence shown here is derived from an EMBL/GenBank/DDBJ whole genome shotgun (WGS) entry which is preliminary data.</text>
</comment>
<dbReference type="Gene3D" id="1.10.340.70">
    <property type="match status" value="1"/>
</dbReference>
<evidence type="ECO:0000256" key="3">
    <source>
        <dbReference type="ARBA" id="ARBA00022722"/>
    </source>
</evidence>
<dbReference type="InterPro" id="IPR001584">
    <property type="entry name" value="Integrase_cat-core"/>
</dbReference>
<sequence>MGVFYLFTLARGAARLGEAHINWVNLLLQSEVTRTGLTNLGDNRIFVSCDASDLRTGAMLSYGLSLETARPVAFESAQLRAAELNYPVHEKELLAIVCALKKWRVDLLGVLFTVFSDHRTLENFHTQKDLSRRQARWQEFLAQYDYEIKYICGEDNIAADVLSRTDLGNNDVLDVSTCAGVAVMRDATVALRSTLPESTAVCVAVTGSLHVASDPTWLTSIREGYGRDKYCTRLREQIGSLGIRETNGLLFVGERLVIPRIRDVREALFRCAHDALGHFGFDKSYAALRDTYHWPNMRKELETMYIPSCEDCQRNKGSTGKPSGPLHPLPVPDGRGEAITIDFVGKLPEDDGFDGFTTITDRLGADMRLIPTRTDITAEDFAVQFFDHWYCENGLPTEIVSDRNRLFVSAFWKALHVLTGVKVKLSTSYHPQTDGASERTNKTMIQSLRYHVQRNQKGWARALLRVRFAIMNSVNASTGFSRFQLHLGRSPRILPPLFSAATPVDDATLDAKSLLERIETDTMEAQDNLFLAKLSQASCANASRGEERPYSVGDMVMLSTFHHR</sequence>
<dbReference type="Proteomes" id="UP000184267">
    <property type="component" value="Unassembled WGS sequence"/>
</dbReference>
<keyword evidence="10" id="KW-1185">Reference proteome</keyword>
<keyword evidence="3" id="KW-0540">Nuclease</keyword>
<keyword evidence="6" id="KW-0694">RNA-binding</keyword>
<dbReference type="SUPFAM" id="SSF56672">
    <property type="entry name" value="DNA/RNA polymerases"/>
    <property type="match status" value="1"/>
</dbReference>
<accession>A0A1M2VP04</accession>
<evidence type="ECO:0000259" key="8">
    <source>
        <dbReference type="PROSITE" id="PS50994"/>
    </source>
</evidence>
<dbReference type="PANTHER" id="PTHR37984:SF5">
    <property type="entry name" value="PROTEIN NYNRIN-LIKE"/>
    <property type="match status" value="1"/>
</dbReference>
<evidence type="ECO:0000313" key="9">
    <source>
        <dbReference type="EMBL" id="OJT09339.1"/>
    </source>
</evidence>
<gene>
    <name evidence="9" type="ORF">TRAPUB_14202</name>
</gene>
<proteinExistence type="predicted"/>
<dbReference type="STRING" id="154538.A0A1M2VP04"/>
<evidence type="ECO:0000256" key="5">
    <source>
        <dbReference type="ARBA" id="ARBA00022801"/>
    </source>
</evidence>
<evidence type="ECO:0000313" key="10">
    <source>
        <dbReference type="Proteomes" id="UP000184267"/>
    </source>
</evidence>
<dbReference type="GO" id="GO:0004519">
    <property type="term" value="F:endonuclease activity"/>
    <property type="evidence" value="ECO:0007669"/>
    <property type="project" value="UniProtKB-KW"/>
</dbReference>
<keyword evidence="5" id="KW-0378">Hydrolase</keyword>
<dbReference type="SUPFAM" id="SSF53098">
    <property type="entry name" value="Ribonuclease H-like"/>
    <property type="match status" value="1"/>
</dbReference>
<protein>
    <submittedName>
        <fullName evidence="9">Transposon Tf2-11 polyprotein</fullName>
    </submittedName>
</protein>
<evidence type="ECO:0000256" key="1">
    <source>
        <dbReference type="ARBA" id="ARBA00022679"/>
    </source>
</evidence>
<evidence type="ECO:0000256" key="4">
    <source>
        <dbReference type="ARBA" id="ARBA00022759"/>
    </source>
</evidence>